<evidence type="ECO:0000259" key="2">
    <source>
        <dbReference type="Pfam" id="PF00117"/>
    </source>
</evidence>
<dbReference type="PROSITE" id="PS51273">
    <property type="entry name" value="GATASE_TYPE_1"/>
    <property type="match status" value="1"/>
</dbReference>
<dbReference type="PANTHER" id="PTHR43418:SF4">
    <property type="entry name" value="MULTIFUNCTIONAL TRYPTOPHAN BIOSYNTHESIS PROTEIN"/>
    <property type="match status" value="1"/>
</dbReference>
<keyword evidence="1" id="KW-0315">Glutamine amidotransferase</keyword>
<dbReference type="InterPro" id="IPR017926">
    <property type="entry name" value="GATASE"/>
</dbReference>
<dbReference type="PRINTS" id="PR00096">
    <property type="entry name" value="GATASE"/>
</dbReference>
<organism evidence="3 4">
    <name type="scientific">Gluconobacter vitians</name>
    <dbReference type="NCBI Taxonomy" id="2728102"/>
    <lineage>
        <taxon>Bacteria</taxon>
        <taxon>Pseudomonadati</taxon>
        <taxon>Pseudomonadota</taxon>
        <taxon>Alphaproteobacteria</taxon>
        <taxon>Acetobacterales</taxon>
        <taxon>Acetobacteraceae</taxon>
        <taxon>Gluconobacter</taxon>
    </lineage>
</organism>
<dbReference type="RefSeq" id="WP_194259982.1">
    <property type="nucleotide sequence ID" value="NZ_JABCQG010000010.1"/>
</dbReference>
<accession>A0ABR9Y6M9</accession>
<protein>
    <submittedName>
        <fullName evidence="3">Aminodeoxychorismate/anthranilate synthase component II</fullName>
    </submittedName>
</protein>
<dbReference type="NCBIfam" id="TIGR00566">
    <property type="entry name" value="trpG_papA"/>
    <property type="match status" value="1"/>
</dbReference>
<dbReference type="EMBL" id="JABCQG010000010">
    <property type="protein sequence ID" value="MBF0859346.1"/>
    <property type="molecule type" value="Genomic_DNA"/>
</dbReference>
<evidence type="ECO:0000256" key="1">
    <source>
        <dbReference type="ARBA" id="ARBA00022962"/>
    </source>
</evidence>
<dbReference type="PRINTS" id="PR00099">
    <property type="entry name" value="CPSGATASE"/>
</dbReference>
<dbReference type="InterPro" id="IPR006221">
    <property type="entry name" value="TrpG/PapA_dom"/>
</dbReference>
<keyword evidence="4" id="KW-1185">Reference proteome</keyword>
<comment type="caution">
    <text evidence="3">The sequence shown here is derived from an EMBL/GenBank/DDBJ whole genome shotgun (WGS) entry which is preliminary data.</text>
</comment>
<dbReference type="InterPro" id="IPR050472">
    <property type="entry name" value="Anth_synth/Amidotransfase"/>
</dbReference>
<dbReference type="PANTHER" id="PTHR43418">
    <property type="entry name" value="MULTIFUNCTIONAL TRYPTOPHAN BIOSYNTHESIS PROTEIN-RELATED"/>
    <property type="match status" value="1"/>
</dbReference>
<feature type="domain" description="Glutamine amidotransferase" evidence="2">
    <location>
        <begin position="3"/>
        <end position="186"/>
    </location>
</feature>
<dbReference type="Proteomes" id="UP000623107">
    <property type="component" value="Unassembled WGS sequence"/>
</dbReference>
<evidence type="ECO:0000313" key="3">
    <source>
        <dbReference type="EMBL" id="MBF0859346.1"/>
    </source>
</evidence>
<dbReference type="CDD" id="cd01743">
    <property type="entry name" value="GATase1_Anthranilate_Synthase"/>
    <property type="match status" value="1"/>
</dbReference>
<dbReference type="PRINTS" id="PR00097">
    <property type="entry name" value="ANTSNTHASEII"/>
</dbReference>
<reference evidence="3" key="1">
    <citation type="submission" date="2020-04" db="EMBL/GenBank/DDBJ databases">
        <authorList>
            <person name="Sombolestani A."/>
        </authorList>
    </citation>
    <scope>NUCLEOTIDE SEQUENCE</scope>
    <source>
        <strain evidence="3">LMG 31484</strain>
    </source>
</reference>
<dbReference type="Pfam" id="PF00117">
    <property type="entry name" value="GATase"/>
    <property type="match status" value="1"/>
</dbReference>
<dbReference type="InterPro" id="IPR029062">
    <property type="entry name" value="Class_I_gatase-like"/>
</dbReference>
<dbReference type="Gene3D" id="3.40.50.880">
    <property type="match status" value="1"/>
</dbReference>
<proteinExistence type="predicted"/>
<reference evidence="3" key="2">
    <citation type="submission" date="2020-11" db="EMBL/GenBank/DDBJ databases">
        <title>Description of novel Gluconobacter species.</title>
        <authorList>
            <person name="Cleenwerck I."/>
            <person name="Cnockaert M."/>
            <person name="Borremans W."/>
            <person name="Wieme A.D."/>
            <person name="De Vuyst L."/>
            <person name="Vandamme P."/>
        </authorList>
    </citation>
    <scope>NUCLEOTIDE SEQUENCE</scope>
    <source>
        <strain evidence="3">LMG 31484</strain>
    </source>
</reference>
<sequence>MILLIDNYDSFTFNIVHHLGALGVECDVRRNDALSVDEALALNPSAIVISPGPGAPAEAGICCDLIRAAAGKVPVFGVCLGHQAIGQVFGADVVRAPVPMHGKINAVHHDGTGVFAGLPDPVDVVRYHSLTLAPDSIPETLVVNARTEDGVIMGVRHRDYPVHGVQFHPESIASVAGRDLLANFLKIAGIPVLTSQAA</sequence>
<name>A0ABR9Y6M9_9PROT</name>
<evidence type="ECO:0000313" key="4">
    <source>
        <dbReference type="Proteomes" id="UP000623107"/>
    </source>
</evidence>
<gene>
    <name evidence="3" type="ORF">HKD24_08980</name>
</gene>
<dbReference type="SUPFAM" id="SSF52317">
    <property type="entry name" value="Class I glutamine amidotransferase-like"/>
    <property type="match status" value="1"/>
</dbReference>